<dbReference type="AlphaFoldDB" id="M0MCC3"/>
<proteinExistence type="predicted"/>
<dbReference type="STRING" id="1227454.C446_04325"/>
<evidence type="ECO:0000313" key="1">
    <source>
        <dbReference type="EMBL" id="EMA42324.1"/>
    </source>
</evidence>
<organism evidence="1 2">
    <name type="scientific">Halobiforma nitratireducens JCM 10879</name>
    <dbReference type="NCBI Taxonomy" id="1227454"/>
    <lineage>
        <taxon>Archaea</taxon>
        <taxon>Methanobacteriati</taxon>
        <taxon>Methanobacteriota</taxon>
        <taxon>Stenosarchaea group</taxon>
        <taxon>Halobacteria</taxon>
        <taxon>Halobacteriales</taxon>
        <taxon>Natrialbaceae</taxon>
        <taxon>Halobiforma</taxon>
    </lineage>
</organism>
<gene>
    <name evidence="1" type="ORF">C446_04325</name>
</gene>
<comment type="caution">
    <text evidence="1">The sequence shown here is derived from an EMBL/GenBank/DDBJ whole genome shotgun (WGS) entry which is preliminary data.</text>
</comment>
<reference evidence="1 2" key="1">
    <citation type="journal article" date="2014" name="PLoS Genet.">
        <title>Phylogenetically driven sequencing of extremely halophilic archaea reveals strategies for static and dynamic osmo-response.</title>
        <authorList>
            <person name="Becker E.A."/>
            <person name="Seitzer P.M."/>
            <person name="Tritt A."/>
            <person name="Larsen D."/>
            <person name="Krusor M."/>
            <person name="Yao A.I."/>
            <person name="Wu D."/>
            <person name="Madern D."/>
            <person name="Eisen J.A."/>
            <person name="Darling A.E."/>
            <person name="Facciotti M.T."/>
        </authorList>
    </citation>
    <scope>NUCLEOTIDE SEQUENCE [LARGE SCALE GENOMIC DNA]</scope>
    <source>
        <strain evidence="1 2">JCM 10879</strain>
    </source>
</reference>
<dbReference type="eggNOG" id="arCOG10741">
    <property type="taxonomic scope" value="Archaea"/>
</dbReference>
<accession>M0MCC3</accession>
<dbReference type="Proteomes" id="UP000011607">
    <property type="component" value="Unassembled WGS sequence"/>
</dbReference>
<dbReference type="EMBL" id="AOMA01000058">
    <property type="protein sequence ID" value="EMA42324.1"/>
    <property type="molecule type" value="Genomic_DNA"/>
</dbReference>
<keyword evidence="2" id="KW-1185">Reference proteome</keyword>
<name>M0MCC3_9EURY</name>
<dbReference type="OrthoDB" id="203306at2157"/>
<dbReference type="RefSeq" id="WP_006671824.1">
    <property type="nucleotide sequence ID" value="NZ_AOMA01000058.1"/>
</dbReference>
<evidence type="ECO:0000313" key="2">
    <source>
        <dbReference type="Proteomes" id="UP000011607"/>
    </source>
</evidence>
<sequence>MTDNRTVRDMLERVRERRRRKRCPDCDGVVGIRGFDGDYRWECLDCDAIGIGYATRGDALRGIGRRHG</sequence>
<protein>
    <submittedName>
        <fullName evidence="1">Uncharacterized protein</fullName>
    </submittedName>
</protein>